<evidence type="ECO:0000256" key="2">
    <source>
        <dbReference type="ARBA" id="ARBA00022771"/>
    </source>
</evidence>
<dbReference type="OrthoDB" id="6775559at2759"/>
<feature type="domain" description="PHD-type" evidence="5">
    <location>
        <begin position="5"/>
        <end position="62"/>
    </location>
</feature>
<dbReference type="PROSITE" id="PS01359">
    <property type="entry name" value="ZF_PHD_1"/>
    <property type="match status" value="1"/>
</dbReference>
<dbReference type="AlphaFoldDB" id="A0A9P0CQS7"/>
<evidence type="ECO:0000313" key="6">
    <source>
        <dbReference type="EMBL" id="CAH1106619.1"/>
    </source>
</evidence>
<keyword evidence="3" id="KW-0862">Zinc</keyword>
<dbReference type="InterPro" id="IPR013083">
    <property type="entry name" value="Znf_RING/FYVE/PHD"/>
</dbReference>
<keyword evidence="1" id="KW-0479">Metal-binding</keyword>
<dbReference type="InterPro" id="IPR011011">
    <property type="entry name" value="Znf_FYVE_PHD"/>
</dbReference>
<dbReference type="InterPro" id="IPR019786">
    <property type="entry name" value="Zinc_finger_PHD-type_CS"/>
</dbReference>
<evidence type="ECO:0000259" key="5">
    <source>
        <dbReference type="PROSITE" id="PS50016"/>
    </source>
</evidence>
<dbReference type="EMBL" id="OV651814">
    <property type="protein sequence ID" value="CAH1106619.1"/>
    <property type="molecule type" value="Genomic_DNA"/>
</dbReference>
<keyword evidence="7" id="KW-1185">Reference proteome</keyword>
<evidence type="ECO:0000313" key="7">
    <source>
        <dbReference type="Proteomes" id="UP001153636"/>
    </source>
</evidence>
<dbReference type="Proteomes" id="UP001153636">
    <property type="component" value="Chromosome 2"/>
</dbReference>
<dbReference type="GO" id="GO:0008270">
    <property type="term" value="F:zinc ion binding"/>
    <property type="evidence" value="ECO:0007669"/>
    <property type="project" value="UniProtKB-KW"/>
</dbReference>
<proteinExistence type="predicted"/>
<protein>
    <recommendedName>
        <fullName evidence="5">PHD-type domain-containing protein</fullName>
    </recommendedName>
</protein>
<dbReference type="SUPFAM" id="SSF57903">
    <property type="entry name" value="FYVE/PHD zinc finger"/>
    <property type="match status" value="1"/>
</dbReference>
<dbReference type="InterPro" id="IPR019787">
    <property type="entry name" value="Znf_PHD-finger"/>
</dbReference>
<keyword evidence="2 4" id="KW-0863">Zinc-finger</keyword>
<evidence type="ECO:0000256" key="1">
    <source>
        <dbReference type="ARBA" id="ARBA00022723"/>
    </source>
</evidence>
<dbReference type="Gene3D" id="3.30.40.10">
    <property type="entry name" value="Zinc/RING finger domain, C3HC4 (zinc finger)"/>
    <property type="match status" value="1"/>
</dbReference>
<accession>A0A9P0CQS7</accession>
<name>A0A9P0CQS7_9CUCU</name>
<sequence length="390" mass="44067">MAGDVVICDRCSDNFVVKTSKIQCFSCKKYFHSHCVRVKDDCLKFINRSDSVFWFCDDCKVLLPQKLVGVVPEKTEYESLKRENSLLSSLNSELKCSNELLKEKLGMIINSNNSGSGVSTNISSNSQNQLASYSSALKNTSTNKPGLVIKSQGSSINNDDVLKDIQKHIHPGDKNIRIDSIKKVRGGIIVNCENDDSLKNLKSCVNNALGSKYSVEQINKFNPRLILKDVNLNDKQPNDDLLNEIFTLNDLIDNFSLNEMKIVAVLNFNNKSNIIFETTPNLRKCIIAKGFLYVGWKKCFVNDHLRIIKCKKCHSFGHTEKTCTSTVKCIMCSNDHDSKQCNSTHRKCINCTSNNNKFRTKFDTNHSANDKACLVYKNYIQHLQSKINYG</sequence>
<evidence type="ECO:0000256" key="3">
    <source>
        <dbReference type="ARBA" id="ARBA00022833"/>
    </source>
</evidence>
<dbReference type="SMART" id="SM00249">
    <property type="entry name" value="PHD"/>
    <property type="match status" value="1"/>
</dbReference>
<dbReference type="InterPro" id="IPR001965">
    <property type="entry name" value="Znf_PHD"/>
</dbReference>
<gene>
    <name evidence="6" type="ORF">PSYICH_LOCUS7058</name>
</gene>
<dbReference type="PROSITE" id="PS50016">
    <property type="entry name" value="ZF_PHD_2"/>
    <property type="match status" value="1"/>
</dbReference>
<evidence type="ECO:0000256" key="4">
    <source>
        <dbReference type="PROSITE-ProRule" id="PRU00146"/>
    </source>
</evidence>
<organism evidence="6 7">
    <name type="scientific">Psylliodes chrysocephalus</name>
    <dbReference type="NCBI Taxonomy" id="3402493"/>
    <lineage>
        <taxon>Eukaryota</taxon>
        <taxon>Metazoa</taxon>
        <taxon>Ecdysozoa</taxon>
        <taxon>Arthropoda</taxon>
        <taxon>Hexapoda</taxon>
        <taxon>Insecta</taxon>
        <taxon>Pterygota</taxon>
        <taxon>Neoptera</taxon>
        <taxon>Endopterygota</taxon>
        <taxon>Coleoptera</taxon>
        <taxon>Polyphaga</taxon>
        <taxon>Cucujiformia</taxon>
        <taxon>Chrysomeloidea</taxon>
        <taxon>Chrysomelidae</taxon>
        <taxon>Galerucinae</taxon>
        <taxon>Alticini</taxon>
        <taxon>Psylliodes</taxon>
    </lineage>
</organism>
<reference evidence="6" key="1">
    <citation type="submission" date="2022-01" db="EMBL/GenBank/DDBJ databases">
        <authorList>
            <person name="King R."/>
        </authorList>
    </citation>
    <scope>NUCLEOTIDE SEQUENCE</scope>
</reference>